<evidence type="ECO:0000313" key="2">
    <source>
        <dbReference type="Proteomes" id="UP000546324"/>
    </source>
</evidence>
<accession>A0A7X0FYA3</accession>
<sequence length="264" mass="28205">MFEIPGDQLSATTGRQAKTRAARISWLHYLSAWGRGLDLGDYARARQTATHKEVLEAEGVGVFDLDHYSAAREAGADHAEALAAQELGIRLAAYADARGVGADHAQVVEAHNEGVDLRDYAKARGHVTSSSWLTARPVPEPDATHSEVMEAHAMGIRTASYATARREHGASHGVALTGHAHGIDVAACAAALDRGASHAQILAVLARGVEIFAYARAVGTEVPPRAGPGRPRSRHRRRCLRLCAGGGSRSCGRPRRPRPRCGRR</sequence>
<dbReference type="RefSeq" id="WP_185025396.1">
    <property type="nucleotide sequence ID" value="NZ_JACHMQ010000001.1"/>
</dbReference>
<comment type="caution">
    <text evidence="1">The sequence shown here is derived from an EMBL/GenBank/DDBJ whole genome shotgun (WGS) entry which is preliminary data.</text>
</comment>
<keyword evidence="2" id="KW-1185">Reference proteome</keyword>
<proteinExistence type="predicted"/>
<dbReference type="EMBL" id="JACHMQ010000001">
    <property type="protein sequence ID" value="MBB6395979.1"/>
    <property type="molecule type" value="Genomic_DNA"/>
</dbReference>
<dbReference type="Proteomes" id="UP000546324">
    <property type="component" value="Unassembled WGS sequence"/>
</dbReference>
<name>A0A7X0FYA3_9ACTN</name>
<reference evidence="1 2" key="1">
    <citation type="submission" date="2020-08" db="EMBL/GenBank/DDBJ databases">
        <title>Sequencing the genomes of 1000 actinobacteria strains.</title>
        <authorList>
            <person name="Klenk H.-P."/>
        </authorList>
    </citation>
    <scope>NUCLEOTIDE SEQUENCE [LARGE SCALE GENOMIC DNA]</scope>
    <source>
        <strain evidence="1 2">DSM 43675</strain>
    </source>
</reference>
<dbReference type="AlphaFoldDB" id="A0A7X0FYA3"/>
<organism evidence="1 2">
    <name type="scientific">Actinomadura coerulea</name>
    <dbReference type="NCBI Taxonomy" id="46159"/>
    <lineage>
        <taxon>Bacteria</taxon>
        <taxon>Bacillati</taxon>
        <taxon>Actinomycetota</taxon>
        <taxon>Actinomycetes</taxon>
        <taxon>Streptosporangiales</taxon>
        <taxon>Thermomonosporaceae</taxon>
        <taxon>Actinomadura</taxon>
    </lineage>
</organism>
<protein>
    <submittedName>
        <fullName evidence="1">Uncharacterized protein</fullName>
    </submittedName>
</protein>
<evidence type="ECO:0000313" key="1">
    <source>
        <dbReference type="EMBL" id="MBB6395979.1"/>
    </source>
</evidence>
<gene>
    <name evidence="1" type="ORF">BKA00_002893</name>
</gene>